<dbReference type="FunFam" id="1.10.8.10:FF:000042">
    <property type="entry name" value="Ubiquitin domain-containing protein DSK2b"/>
    <property type="match status" value="1"/>
</dbReference>
<dbReference type="InterPro" id="IPR009060">
    <property type="entry name" value="UBA-like_sf"/>
</dbReference>
<sequence>MGGGADDASTQSDGGDGVNINIRTPSGSKFAARISLDATVRALKEALSPKCDIPADQQRLIYKGRILKDDQTLRSYGLEADHAVHLVRGFAPSAAANTAGATNAGSENSTQARGFGSNGGGALGGSGNVNGMGSTGGLFGSAFPDLEQVQQQFRDIMNIPLFDNLASSTDMIQNMVMNNPQMREIIDRNPEVGHVLNDPGTIRQTLEAARNPELMREMMRNSDRAMSNIEASPEGFNMLRRMYENVQEPLLNASTMAGDAGGDSSNPFAALFVPQGENPTRTQSTNSSTASSDSATRPPAPNTVPLPNPWSPTGPGVAQTNTTRSNPLGDGRPQTPAGRTGLSFPEFEATMGAMQDAALLNQAVQNPAVSQLMQNIISNPQNMSENLGSDPQLRSMLDSNSFFREMMQNPEFFRQLASPETMQLFLILLQSLMLLLGDQQQQSTQEPGETGQTGGDTGSVDSMGLEMLMNMFGGLGTGSPAVPNRPNVPPEELYAAQLSQLQEMGFFDRQENIRALMTTAGNVHAAVERLLGNSGR</sequence>
<organism evidence="4 5">
    <name type="scientific">Rosa chinensis</name>
    <name type="common">China rose</name>
    <dbReference type="NCBI Taxonomy" id="74649"/>
    <lineage>
        <taxon>Eukaryota</taxon>
        <taxon>Viridiplantae</taxon>
        <taxon>Streptophyta</taxon>
        <taxon>Embryophyta</taxon>
        <taxon>Tracheophyta</taxon>
        <taxon>Spermatophyta</taxon>
        <taxon>Magnoliopsida</taxon>
        <taxon>eudicotyledons</taxon>
        <taxon>Gunneridae</taxon>
        <taxon>Pentapetalae</taxon>
        <taxon>rosids</taxon>
        <taxon>fabids</taxon>
        <taxon>Rosales</taxon>
        <taxon>Rosaceae</taxon>
        <taxon>Rosoideae</taxon>
        <taxon>Rosoideae incertae sedis</taxon>
        <taxon>Rosa</taxon>
    </lineage>
</organism>
<accession>A0A2P6RLD2</accession>
<dbReference type="OMA" id="AMGFQDQ"/>
<feature type="region of interest" description="Disordered" evidence="1">
    <location>
        <begin position="440"/>
        <end position="461"/>
    </location>
</feature>
<dbReference type="EMBL" id="PDCK01000040">
    <property type="protein sequence ID" value="PRQ47227.1"/>
    <property type="molecule type" value="Genomic_DNA"/>
</dbReference>
<dbReference type="PANTHER" id="PTHR10677:SF53">
    <property type="entry name" value="UBIQUILIN-RELATED"/>
    <property type="match status" value="1"/>
</dbReference>
<dbReference type="InterPro" id="IPR029071">
    <property type="entry name" value="Ubiquitin-like_domsf"/>
</dbReference>
<dbReference type="Gene3D" id="1.10.8.10">
    <property type="entry name" value="DNA helicase RuvA subunit, C-terminal domain"/>
    <property type="match status" value="1"/>
</dbReference>
<evidence type="ECO:0000256" key="1">
    <source>
        <dbReference type="SAM" id="MobiDB-lite"/>
    </source>
</evidence>
<dbReference type="GO" id="GO:0005634">
    <property type="term" value="C:nucleus"/>
    <property type="evidence" value="ECO:0007669"/>
    <property type="project" value="UniProtKB-ARBA"/>
</dbReference>
<dbReference type="STRING" id="74649.A0A2P6RLD2"/>
<feature type="region of interest" description="Disordered" evidence="1">
    <location>
        <begin position="97"/>
        <end position="119"/>
    </location>
</feature>
<evidence type="ECO:0000313" key="4">
    <source>
        <dbReference type="EMBL" id="PRQ47227.1"/>
    </source>
</evidence>
<feature type="domain" description="Ubiquitin-like" evidence="3">
    <location>
        <begin position="18"/>
        <end position="87"/>
    </location>
</feature>
<evidence type="ECO:0000259" key="3">
    <source>
        <dbReference type="PROSITE" id="PS50053"/>
    </source>
</evidence>
<dbReference type="GO" id="GO:0006511">
    <property type="term" value="P:ubiquitin-dependent protein catabolic process"/>
    <property type="evidence" value="ECO:0007669"/>
    <property type="project" value="TreeGrafter"/>
</dbReference>
<dbReference type="PANTHER" id="PTHR10677">
    <property type="entry name" value="UBIQUILIN"/>
    <property type="match status" value="1"/>
</dbReference>
<gene>
    <name evidence="4" type="ORF">RchiOBHm_Chr2g0097401</name>
</gene>
<dbReference type="FunFam" id="1.10.260.100:FF:000001">
    <property type="entry name" value="Ubiquilin 1"/>
    <property type="match status" value="1"/>
</dbReference>
<protein>
    <submittedName>
        <fullName evidence="4">Putative UV excision repair protein Rad23</fullName>
    </submittedName>
</protein>
<dbReference type="PROSITE" id="PS50053">
    <property type="entry name" value="UBIQUITIN_2"/>
    <property type="match status" value="1"/>
</dbReference>
<dbReference type="Pfam" id="PF00240">
    <property type="entry name" value="ubiquitin"/>
    <property type="match status" value="1"/>
</dbReference>
<dbReference type="InterPro" id="IPR015940">
    <property type="entry name" value="UBA"/>
</dbReference>
<dbReference type="GO" id="GO:0031593">
    <property type="term" value="F:polyubiquitin modification-dependent protein binding"/>
    <property type="evidence" value="ECO:0007669"/>
    <property type="project" value="TreeGrafter"/>
</dbReference>
<dbReference type="Gramene" id="PRQ47227">
    <property type="protein sequence ID" value="PRQ47227"/>
    <property type="gene ID" value="RchiOBHm_Chr2g0097401"/>
</dbReference>
<dbReference type="GO" id="GO:0005829">
    <property type="term" value="C:cytosol"/>
    <property type="evidence" value="ECO:0007669"/>
    <property type="project" value="TreeGrafter"/>
</dbReference>
<dbReference type="InterPro" id="IPR000626">
    <property type="entry name" value="Ubiquitin-like_dom"/>
</dbReference>
<dbReference type="Proteomes" id="UP000238479">
    <property type="component" value="Chromosome 2"/>
</dbReference>
<dbReference type="SUPFAM" id="SSF46934">
    <property type="entry name" value="UBA-like"/>
    <property type="match status" value="1"/>
</dbReference>
<dbReference type="AlphaFoldDB" id="A0A2P6RLD2"/>
<dbReference type="Gene3D" id="3.10.20.90">
    <property type="entry name" value="Phosphatidylinositol 3-kinase Catalytic Subunit, Chain A, domain 1"/>
    <property type="match status" value="1"/>
</dbReference>
<dbReference type="Pfam" id="PF23195">
    <property type="entry name" value="UBQLN1"/>
    <property type="match status" value="2"/>
</dbReference>
<dbReference type="SMART" id="SM00165">
    <property type="entry name" value="UBA"/>
    <property type="match status" value="1"/>
</dbReference>
<dbReference type="Pfam" id="PF00627">
    <property type="entry name" value="UBA"/>
    <property type="match status" value="1"/>
</dbReference>
<feature type="region of interest" description="Disordered" evidence="1">
    <location>
        <begin position="255"/>
        <end position="340"/>
    </location>
</feature>
<keyword evidence="5" id="KW-1185">Reference proteome</keyword>
<dbReference type="InterPro" id="IPR006636">
    <property type="entry name" value="STI1_HS-bd"/>
</dbReference>
<evidence type="ECO:0000313" key="5">
    <source>
        <dbReference type="Proteomes" id="UP000238479"/>
    </source>
</evidence>
<reference evidence="4 5" key="1">
    <citation type="journal article" date="2018" name="Nat. Genet.">
        <title>The Rosa genome provides new insights in the design of modern roses.</title>
        <authorList>
            <person name="Bendahmane M."/>
        </authorList>
    </citation>
    <scope>NUCLEOTIDE SEQUENCE [LARGE SCALE GENOMIC DNA]</scope>
    <source>
        <strain evidence="5">cv. Old Blush</strain>
    </source>
</reference>
<feature type="compositionally biased region" description="Low complexity" evidence="1">
    <location>
        <begin position="440"/>
        <end position="450"/>
    </location>
</feature>
<feature type="compositionally biased region" description="Low complexity" evidence="1">
    <location>
        <begin position="284"/>
        <end position="297"/>
    </location>
</feature>
<dbReference type="CDD" id="cd16106">
    <property type="entry name" value="Ubl_Dsk2p_like"/>
    <property type="match status" value="1"/>
</dbReference>
<dbReference type="SMART" id="SM00213">
    <property type="entry name" value="UBQ"/>
    <property type="match status" value="1"/>
</dbReference>
<proteinExistence type="predicted"/>
<dbReference type="SMART" id="SM00727">
    <property type="entry name" value="STI1"/>
    <property type="match status" value="3"/>
</dbReference>
<evidence type="ECO:0000259" key="2">
    <source>
        <dbReference type="PROSITE" id="PS50030"/>
    </source>
</evidence>
<feature type="region of interest" description="Disordered" evidence="1">
    <location>
        <begin position="1"/>
        <end position="21"/>
    </location>
</feature>
<dbReference type="SUPFAM" id="SSF54236">
    <property type="entry name" value="Ubiquitin-like"/>
    <property type="match status" value="1"/>
</dbReference>
<feature type="domain" description="UBA" evidence="2">
    <location>
        <begin position="489"/>
        <end position="533"/>
    </location>
</feature>
<dbReference type="CDD" id="cd14399">
    <property type="entry name" value="UBA_PLICs"/>
    <property type="match status" value="1"/>
</dbReference>
<feature type="compositionally biased region" description="Pro residues" evidence="1">
    <location>
        <begin position="298"/>
        <end position="312"/>
    </location>
</feature>
<comment type="caution">
    <text evidence="4">The sequence shown here is derived from an EMBL/GenBank/DDBJ whole genome shotgun (WGS) entry which is preliminary data.</text>
</comment>
<dbReference type="PROSITE" id="PS50030">
    <property type="entry name" value="UBA"/>
    <property type="match status" value="1"/>
</dbReference>
<feature type="compositionally biased region" description="Low complexity" evidence="1">
    <location>
        <begin position="97"/>
        <end position="106"/>
    </location>
</feature>
<name>A0A2P6RLD2_ROSCH</name>
<dbReference type="InterPro" id="IPR015496">
    <property type="entry name" value="Ubiquilin"/>
</dbReference>
<dbReference type="Gene3D" id="1.10.260.100">
    <property type="match status" value="1"/>
</dbReference>